<feature type="domain" description="ABC transporter" evidence="9">
    <location>
        <begin position="14"/>
        <end position="492"/>
    </location>
</feature>
<dbReference type="Proteomes" id="UP000596035">
    <property type="component" value="Chromosome"/>
</dbReference>
<dbReference type="GO" id="GO:0016887">
    <property type="term" value="F:ATP hydrolysis activity"/>
    <property type="evidence" value="ECO:0007669"/>
    <property type="project" value="InterPro"/>
</dbReference>
<reference evidence="10" key="1">
    <citation type="journal article" date="2017" name="Genome Announc.">
        <title>High-Quality Whole-Genome Sequences of the Oligo-Mouse-Microbiota Bacterial Community.</title>
        <authorList>
            <person name="Garzetti D."/>
            <person name="Brugiroux S."/>
            <person name="Bunk B."/>
            <person name="Pukall R."/>
            <person name="McCoy K.D."/>
            <person name="Macpherson A.J."/>
            <person name="Stecher B."/>
        </authorList>
    </citation>
    <scope>NUCLEOTIDE SEQUENCE</scope>
    <source>
        <strain evidence="10">KB18</strain>
    </source>
</reference>
<gene>
    <name evidence="10" type="ORF">ADH66_02970</name>
    <name evidence="11" type="ORF">I5Q82_13020</name>
</gene>
<keyword evidence="4" id="KW-1003">Cell membrane</keyword>
<evidence type="ECO:0000256" key="2">
    <source>
        <dbReference type="ARBA" id="ARBA00005417"/>
    </source>
</evidence>
<dbReference type="InterPro" id="IPR017871">
    <property type="entry name" value="ABC_transporter-like_CS"/>
</dbReference>
<proteinExistence type="inferred from homology"/>
<dbReference type="InterPro" id="IPR050388">
    <property type="entry name" value="ABC_Ni/Peptide_Import"/>
</dbReference>
<evidence type="ECO:0000259" key="9">
    <source>
        <dbReference type="PROSITE" id="PS50893"/>
    </source>
</evidence>
<evidence type="ECO:0000256" key="1">
    <source>
        <dbReference type="ARBA" id="ARBA00004202"/>
    </source>
</evidence>
<dbReference type="Pfam" id="PF00005">
    <property type="entry name" value="ABC_tran"/>
    <property type="match status" value="2"/>
</dbReference>
<keyword evidence="3" id="KW-0813">Transport</keyword>
<evidence type="ECO:0000256" key="7">
    <source>
        <dbReference type="ARBA" id="ARBA00023136"/>
    </source>
</evidence>
<feature type="coiled-coil region" evidence="8">
    <location>
        <begin position="172"/>
        <end position="199"/>
    </location>
</feature>
<keyword evidence="8" id="KW-0175">Coiled coil</keyword>
<dbReference type="SUPFAM" id="SSF52540">
    <property type="entry name" value="P-loop containing nucleoside triphosphate hydrolases"/>
    <property type="match status" value="2"/>
</dbReference>
<dbReference type="PROSITE" id="PS50893">
    <property type="entry name" value="ABC_TRANSPORTER_2"/>
    <property type="match status" value="1"/>
</dbReference>
<evidence type="ECO:0000256" key="4">
    <source>
        <dbReference type="ARBA" id="ARBA00022475"/>
    </source>
</evidence>
<sequence length="582" mass="66219">METNNQDRKVLLSVKDLEVKFRVRGRILTAIRNISLDIYENESIAIVGESGSGKSVFTKTFAGMLDSNGFIDNGSIIFNDEELADTHVKLLGTARNTIANTQKKLDEYAKLEHGAATYRKILELESERKQKMTVSDEDAGEHQKRIEELRFKRAETFNLRQTLDSHSERQRIRELGNEIKGLDNQIKRLEQEYKDKVKKNVAAVKADSGYQASFNKRLEELKAQYAKETSVEISAEQKKRNETLAKEIYLSVGRYPFHKRVNLIRGLLKVIKKAMELGEDPMNDAVFDQVVFRVRYLDETADTLHGTCTLNLANVKFAGDWAQIRGRRIATVFQDPMTSLNPIITIGKQITSIILKHQNCSEVEARARAIELMHKVGIPNADARFDDYPFQYSGGMRQRIVIAIALSCQPKILICDEPTTALDVTIQAQIIKLIKDLQKEFGYTIVFITHDLGVVANIADRVAVLYAGQIVELGKVEEVFYDPRHPYTWALLSSLPQLAQRNTKLYSITGTPPSLYNQIVGDPFAPRNPYCLKLDTLREPPMFPVTETHFAKTWLLDPRAPKIEKPEIIQDIHEKLIRAFNI</sequence>
<reference evidence="12" key="2">
    <citation type="submission" date="2017-05" db="EMBL/GenBank/DDBJ databases">
        <title>Improved OligoMM genomes.</title>
        <authorList>
            <person name="Garzetti D."/>
        </authorList>
    </citation>
    <scope>NUCLEOTIDE SEQUENCE [LARGE SCALE GENOMIC DNA]</scope>
    <source>
        <strain evidence="12">KB18</strain>
    </source>
</reference>
<dbReference type="GO" id="GO:0005524">
    <property type="term" value="F:ATP binding"/>
    <property type="evidence" value="ECO:0007669"/>
    <property type="project" value="UniProtKB-KW"/>
</dbReference>
<evidence type="ECO:0000256" key="6">
    <source>
        <dbReference type="ARBA" id="ARBA00022840"/>
    </source>
</evidence>
<dbReference type="PROSITE" id="PS00211">
    <property type="entry name" value="ABC_TRANSPORTER_1"/>
    <property type="match status" value="1"/>
</dbReference>
<dbReference type="InterPro" id="IPR013563">
    <property type="entry name" value="Oligopep_ABC_C"/>
</dbReference>
<name>A0A1Z2XMQ0_9FIRM</name>
<dbReference type="InterPro" id="IPR003593">
    <property type="entry name" value="AAA+_ATPase"/>
</dbReference>
<dbReference type="EMBL" id="CP021422">
    <property type="protein sequence ID" value="ASB39707.1"/>
    <property type="molecule type" value="Genomic_DNA"/>
</dbReference>
<dbReference type="PANTHER" id="PTHR43297:SF2">
    <property type="entry name" value="DIPEPTIDE TRANSPORT ATP-BINDING PROTEIN DPPD"/>
    <property type="match status" value="1"/>
</dbReference>
<comment type="similarity">
    <text evidence="2">Belongs to the ABC transporter superfamily.</text>
</comment>
<keyword evidence="5" id="KW-0547">Nucleotide-binding</keyword>
<dbReference type="NCBIfam" id="TIGR01727">
    <property type="entry name" value="oligo_HPY"/>
    <property type="match status" value="1"/>
</dbReference>
<evidence type="ECO:0000256" key="3">
    <source>
        <dbReference type="ARBA" id="ARBA00022448"/>
    </source>
</evidence>
<reference evidence="11 13" key="3">
    <citation type="submission" date="2020-11" db="EMBL/GenBank/DDBJ databases">
        <title>Closed and high quality bacterial genomes of the OMM12 community.</title>
        <authorList>
            <person name="Marbouty M."/>
            <person name="Lamy-Besnier Q."/>
            <person name="Debarbieux L."/>
            <person name="Koszul R."/>
        </authorList>
    </citation>
    <scope>NUCLEOTIDE SEQUENCE [LARGE SCALE GENOMIC DNA]</scope>
    <source>
        <strain evidence="11 13">KB18</strain>
    </source>
</reference>
<protein>
    <submittedName>
        <fullName evidence="11">ATP-binding cassette domain-containing protein</fullName>
    </submittedName>
    <submittedName>
        <fullName evidence="10">Peptide ABC transporter ATP-binding protein</fullName>
    </submittedName>
</protein>
<dbReference type="InterPro" id="IPR003439">
    <property type="entry name" value="ABC_transporter-like_ATP-bd"/>
</dbReference>
<comment type="subcellular location">
    <subcellularLocation>
        <location evidence="1">Cell membrane</location>
        <topology evidence="1">Peripheral membrane protein</topology>
    </subcellularLocation>
</comment>
<evidence type="ECO:0000313" key="10">
    <source>
        <dbReference type="EMBL" id="ASB39707.1"/>
    </source>
</evidence>
<dbReference type="PANTHER" id="PTHR43297">
    <property type="entry name" value="OLIGOPEPTIDE TRANSPORT ATP-BINDING PROTEIN APPD"/>
    <property type="match status" value="1"/>
</dbReference>
<accession>A0A1Z2XMQ0</accession>
<evidence type="ECO:0000313" key="13">
    <source>
        <dbReference type="Proteomes" id="UP000596035"/>
    </source>
</evidence>
<dbReference type="RefSeq" id="WP_066535863.1">
    <property type="nucleotide sequence ID" value="NZ_CAQHGX010000017.1"/>
</dbReference>
<dbReference type="Gene3D" id="3.40.50.300">
    <property type="entry name" value="P-loop containing nucleotide triphosphate hydrolases"/>
    <property type="match status" value="2"/>
</dbReference>
<keyword evidence="7" id="KW-0472">Membrane</keyword>
<dbReference type="SMART" id="SM00382">
    <property type="entry name" value="AAA"/>
    <property type="match status" value="1"/>
</dbReference>
<dbReference type="GO" id="GO:0015833">
    <property type="term" value="P:peptide transport"/>
    <property type="evidence" value="ECO:0007669"/>
    <property type="project" value="InterPro"/>
</dbReference>
<dbReference type="GO" id="GO:0005886">
    <property type="term" value="C:plasma membrane"/>
    <property type="evidence" value="ECO:0007669"/>
    <property type="project" value="UniProtKB-SubCell"/>
</dbReference>
<dbReference type="CDD" id="cd03257">
    <property type="entry name" value="ABC_NikE_OppD_transporters"/>
    <property type="match status" value="1"/>
</dbReference>
<dbReference type="InterPro" id="IPR027417">
    <property type="entry name" value="P-loop_NTPase"/>
</dbReference>
<evidence type="ECO:0000313" key="12">
    <source>
        <dbReference type="Proteomes" id="UP000196710"/>
    </source>
</evidence>
<evidence type="ECO:0000256" key="5">
    <source>
        <dbReference type="ARBA" id="ARBA00022741"/>
    </source>
</evidence>
<dbReference type="Pfam" id="PF08352">
    <property type="entry name" value="oligo_HPY"/>
    <property type="match status" value="1"/>
</dbReference>
<evidence type="ECO:0000313" key="11">
    <source>
        <dbReference type="EMBL" id="QQR29000.1"/>
    </source>
</evidence>
<keyword evidence="6 11" id="KW-0067">ATP-binding</keyword>
<dbReference type="EMBL" id="CP065321">
    <property type="protein sequence ID" value="QQR29000.1"/>
    <property type="molecule type" value="Genomic_DNA"/>
</dbReference>
<organism evidence="11 13">
    <name type="scientific">Acutalibacter muris</name>
    <dbReference type="NCBI Taxonomy" id="1796620"/>
    <lineage>
        <taxon>Bacteria</taxon>
        <taxon>Bacillati</taxon>
        <taxon>Bacillota</taxon>
        <taxon>Clostridia</taxon>
        <taxon>Eubacteriales</taxon>
        <taxon>Acutalibacteraceae</taxon>
        <taxon>Acutalibacter</taxon>
    </lineage>
</organism>
<evidence type="ECO:0000256" key="8">
    <source>
        <dbReference type="SAM" id="Coils"/>
    </source>
</evidence>
<dbReference type="AlphaFoldDB" id="A0A1Z2XMQ0"/>
<dbReference type="KEGG" id="amur:ADH66_02970"/>
<dbReference type="Proteomes" id="UP000196710">
    <property type="component" value="Chromosome"/>
</dbReference>
<keyword evidence="12" id="KW-1185">Reference proteome</keyword>